<dbReference type="OrthoDB" id="9079420at2"/>
<dbReference type="EMBL" id="QRGA01000021">
    <property type="protein sequence ID" value="RDU95259.1"/>
    <property type="molecule type" value="Genomic_DNA"/>
</dbReference>
<feature type="domain" description="Abortive infection protein-like C-terminal" evidence="1">
    <location>
        <begin position="220"/>
        <end position="294"/>
    </location>
</feature>
<accession>A0A3D8JQ82</accession>
<name>A0A3D8JQ82_9BURK</name>
<sequence length="311" mass="33728">MKNSIKSLSAQHKRVQAKRAALFERAHELSAALNQEFGEAHIYASSADTMLDQTGPDEGTYGRLAYDGEELRVIHRTTDEDLYDNAHGVPEEERPYSSRPLVLCSPEWLDRLLTAASVDSLFASLGAVLNQREKQVDQSLGALDKLLAAESVEIEAQMAASLSNMKNEALNQNWAALLDAAHLETADALTRSSRMLEAVCAAILNDRDVELPADKSLTPLLKACINTLEWPAAKDALNDVNQLKGGVQSICNAIGSLRTHFGTAHGASSHLPPLDSEFGLLAKNACATMAIFLLSRHNRSVDAGTDEMHAE</sequence>
<protein>
    <recommendedName>
        <fullName evidence="1">Abortive infection protein-like C-terminal domain-containing protein</fullName>
    </recommendedName>
</protein>
<dbReference type="RefSeq" id="WP_115537271.1">
    <property type="nucleotide sequence ID" value="NZ_QRGA01000021.1"/>
</dbReference>
<proteinExistence type="predicted"/>
<reference evidence="2 3" key="1">
    <citation type="submission" date="2018-08" db="EMBL/GenBank/DDBJ databases">
        <title>Paraburkholderia sp. DHOM06 isolated from forest soil.</title>
        <authorList>
            <person name="Gao Z.-H."/>
            <person name="Qiu L.-H."/>
        </authorList>
    </citation>
    <scope>NUCLEOTIDE SEQUENCE [LARGE SCALE GENOMIC DNA]</scope>
    <source>
        <strain evidence="2 3">DHOM06</strain>
    </source>
</reference>
<dbReference type="AlphaFoldDB" id="A0A3D8JQ82"/>
<evidence type="ECO:0000313" key="3">
    <source>
        <dbReference type="Proteomes" id="UP000256838"/>
    </source>
</evidence>
<dbReference type="Proteomes" id="UP000256838">
    <property type="component" value="Unassembled WGS sequence"/>
</dbReference>
<gene>
    <name evidence="2" type="ORF">DWV00_30205</name>
</gene>
<comment type="caution">
    <text evidence="2">The sequence shown here is derived from an EMBL/GenBank/DDBJ whole genome shotgun (WGS) entry which is preliminary data.</text>
</comment>
<dbReference type="Pfam" id="PF14355">
    <property type="entry name" value="Abi_C"/>
    <property type="match status" value="1"/>
</dbReference>
<dbReference type="InterPro" id="IPR026001">
    <property type="entry name" value="Abi-like_C"/>
</dbReference>
<evidence type="ECO:0000313" key="2">
    <source>
        <dbReference type="EMBL" id="RDU95259.1"/>
    </source>
</evidence>
<organism evidence="2 3">
    <name type="scientific">Trinickia dinghuensis</name>
    <dbReference type="NCBI Taxonomy" id="2291023"/>
    <lineage>
        <taxon>Bacteria</taxon>
        <taxon>Pseudomonadati</taxon>
        <taxon>Pseudomonadota</taxon>
        <taxon>Betaproteobacteria</taxon>
        <taxon>Burkholderiales</taxon>
        <taxon>Burkholderiaceae</taxon>
        <taxon>Trinickia</taxon>
    </lineage>
</organism>
<evidence type="ECO:0000259" key="1">
    <source>
        <dbReference type="Pfam" id="PF14355"/>
    </source>
</evidence>
<keyword evidence="3" id="KW-1185">Reference proteome</keyword>